<evidence type="ECO:0000259" key="3">
    <source>
        <dbReference type="PROSITE" id="PS50213"/>
    </source>
</evidence>
<evidence type="ECO:0000313" key="5">
    <source>
        <dbReference type="Proteomes" id="UP000070501"/>
    </source>
</evidence>
<dbReference type="PANTHER" id="PTHR10900">
    <property type="entry name" value="PERIOSTIN-RELATED"/>
    <property type="match status" value="1"/>
</dbReference>
<dbReference type="PANTHER" id="PTHR10900:SF77">
    <property type="entry name" value="FI19380P1"/>
    <property type="match status" value="1"/>
</dbReference>
<dbReference type="SMART" id="SM00554">
    <property type="entry name" value="FAS1"/>
    <property type="match status" value="2"/>
</dbReference>
<dbReference type="EMBL" id="KQ964262">
    <property type="protein sequence ID" value="KXJ87477.1"/>
    <property type="molecule type" value="Genomic_DNA"/>
</dbReference>
<dbReference type="InParanoid" id="A0A136IRE3"/>
<dbReference type="SUPFAM" id="SSF82153">
    <property type="entry name" value="FAS1 domain"/>
    <property type="match status" value="2"/>
</dbReference>
<feature type="chain" id="PRO_5007293001" evidence="2">
    <location>
        <begin position="20"/>
        <end position="430"/>
    </location>
</feature>
<dbReference type="OrthoDB" id="286301at2759"/>
<gene>
    <name evidence="4" type="ORF">Micbo1qcDRAFT_215858</name>
</gene>
<evidence type="ECO:0000256" key="1">
    <source>
        <dbReference type="SAM" id="MobiDB-lite"/>
    </source>
</evidence>
<organism evidence="4 5">
    <name type="scientific">Microdochium bolleyi</name>
    <dbReference type="NCBI Taxonomy" id="196109"/>
    <lineage>
        <taxon>Eukaryota</taxon>
        <taxon>Fungi</taxon>
        <taxon>Dikarya</taxon>
        <taxon>Ascomycota</taxon>
        <taxon>Pezizomycotina</taxon>
        <taxon>Sordariomycetes</taxon>
        <taxon>Xylariomycetidae</taxon>
        <taxon>Xylariales</taxon>
        <taxon>Microdochiaceae</taxon>
        <taxon>Microdochium</taxon>
    </lineage>
</organism>
<dbReference type="GO" id="GO:0016236">
    <property type="term" value="P:macroautophagy"/>
    <property type="evidence" value="ECO:0007669"/>
    <property type="project" value="TreeGrafter"/>
</dbReference>
<dbReference type="Pfam" id="PF02469">
    <property type="entry name" value="Fasciclin"/>
    <property type="match status" value="2"/>
</dbReference>
<feature type="domain" description="FAS1" evidence="3">
    <location>
        <begin position="18"/>
        <end position="176"/>
    </location>
</feature>
<name>A0A136IRE3_9PEZI</name>
<dbReference type="GO" id="GO:0000329">
    <property type="term" value="C:fungal-type vacuole membrane"/>
    <property type="evidence" value="ECO:0007669"/>
    <property type="project" value="TreeGrafter"/>
</dbReference>
<feature type="signal peptide" evidence="2">
    <location>
        <begin position="1"/>
        <end position="19"/>
    </location>
</feature>
<dbReference type="InterPro" id="IPR000782">
    <property type="entry name" value="FAS1_domain"/>
</dbReference>
<dbReference type="Gene3D" id="2.30.180.10">
    <property type="entry name" value="FAS1 domain"/>
    <property type="match status" value="2"/>
</dbReference>
<feature type="domain" description="FAS1" evidence="3">
    <location>
        <begin position="178"/>
        <end position="315"/>
    </location>
</feature>
<dbReference type="InterPro" id="IPR050904">
    <property type="entry name" value="Adhesion/Biosynth-related"/>
</dbReference>
<feature type="region of interest" description="Disordered" evidence="1">
    <location>
        <begin position="381"/>
        <end position="400"/>
    </location>
</feature>
<keyword evidence="2" id="KW-0732">Signal</keyword>
<evidence type="ECO:0000313" key="4">
    <source>
        <dbReference type="EMBL" id="KXJ87477.1"/>
    </source>
</evidence>
<reference evidence="5" key="1">
    <citation type="submission" date="2016-02" db="EMBL/GenBank/DDBJ databases">
        <title>Draft genome sequence of Microdochium bolleyi, a fungal endophyte of beachgrass.</title>
        <authorList>
            <consortium name="DOE Joint Genome Institute"/>
            <person name="David A.S."/>
            <person name="May G."/>
            <person name="Haridas S."/>
            <person name="Lim J."/>
            <person name="Wang M."/>
            <person name="Labutti K."/>
            <person name="Lipzen A."/>
            <person name="Barry K."/>
            <person name="Grigoriev I.V."/>
        </authorList>
    </citation>
    <scope>NUCLEOTIDE SEQUENCE [LARGE SCALE GENOMIC DNA]</scope>
    <source>
        <strain evidence="5">J235TASD1</strain>
    </source>
</reference>
<dbReference type="InterPro" id="IPR036378">
    <property type="entry name" value="FAS1_dom_sf"/>
</dbReference>
<dbReference type="STRING" id="196109.A0A136IRE3"/>
<dbReference type="PROSITE" id="PS50213">
    <property type="entry name" value="FAS1"/>
    <property type="match status" value="2"/>
</dbReference>
<evidence type="ECO:0000256" key="2">
    <source>
        <dbReference type="SAM" id="SignalP"/>
    </source>
</evidence>
<sequence length="430" mass="44333">MRSSIWSAILMAGSAVAQGDIVSLLKSQPDLSTLLELAALVDGLPELLSSSSNITIFAPTNEAFAKVPRDVPEGEAIEYKNNTIAIGALLANHVFKGTYPAAAASDTPIFVQSLLDNTYIDFRQPFSNFTGGQYNGVVKSGADVCVLSGEFGISKVIQADIKLGPGITIHKVDEIISFGAPLQLFSARAGYTNFNAALGAAKLGIDFGLTGDDVSLLNISDFTVFVPTNDAFTRIGSVLKTAEVATLQDVLRYHFVPNAVLFSTSLGNTTVKTLQGNELTISVFPDGSAFVNSAKIAFTNNILWNGVAHVIDNVIAPGAFDRKTLNPSAPPESRLAFPSATPVSQLPFSSVSFAGDMTYTATPTLLQTLAAVPTAPAAPSASASASATKSGGAAPSASTSSVPVAAGAEVVASRALMGVAVVLGVFGIAL</sequence>
<dbReference type="AlphaFoldDB" id="A0A136IRE3"/>
<protein>
    <submittedName>
        <fullName evidence="4">FAS1 domain-containing protein</fullName>
    </submittedName>
</protein>
<dbReference type="Proteomes" id="UP000070501">
    <property type="component" value="Unassembled WGS sequence"/>
</dbReference>
<keyword evidence="5" id="KW-1185">Reference proteome</keyword>
<proteinExistence type="predicted"/>
<accession>A0A136IRE3</accession>